<feature type="transmembrane region" description="Helical" evidence="1">
    <location>
        <begin position="88"/>
        <end position="106"/>
    </location>
</feature>
<proteinExistence type="predicted"/>
<keyword evidence="1" id="KW-0472">Membrane</keyword>
<dbReference type="OrthoDB" id="2668416at2759"/>
<keyword evidence="1" id="KW-1133">Transmembrane helix</keyword>
<gene>
    <name evidence="2" type="ORF">Cfor_07274</name>
</gene>
<accession>A0A6L2Q0T3</accession>
<reference evidence="3" key="1">
    <citation type="submission" date="2020-01" db="EMBL/GenBank/DDBJ databases">
        <title>Draft genome sequence of the Termite Coptotermes fromosanus.</title>
        <authorList>
            <person name="Itakura S."/>
            <person name="Yosikawa Y."/>
            <person name="Umezawa K."/>
        </authorList>
    </citation>
    <scope>NUCLEOTIDE SEQUENCE [LARGE SCALE GENOMIC DNA]</scope>
</reference>
<dbReference type="AlphaFoldDB" id="A0A6L2Q0T3"/>
<dbReference type="EMBL" id="BLKM01012980">
    <property type="protein sequence ID" value="GFG38104.1"/>
    <property type="molecule type" value="Genomic_DNA"/>
</dbReference>
<dbReference type="InParanoid" id="A0A6L2Q0T3"/>
<evidence type="ECO:0000313" key="2">
    <source>
        <dbReference type="EMBL" id="GFG38104.1"/>
    </source>
</evidence>
<comment type="caution">
    <text evidence="2">The sequence shown here is derived from an EMBL/GenBank/DDBJ whole genome shotgun (WGS) entry which is preliminary data.</text>
</comment>
<evidence type="ECO:0000313" key="3">
    <source>
        <dbReference type="Proteomes" id="UP000502823"/>
    </source>
</evidence>
<evidence type="ECO:0008006" key="4">
    <source>
        <dbReference type="Google" id="ProtNLM"/>
    </source>
</evidence>
<evidence type="ECO:0000256" key="1">
    <source>
        <dbReference type="SAM" id="Phobius"/>
    </source>
</evidence>
<dbReference type="Proteomes" id="UP000502823">
    <property type="component" value="Unassembled WGS sequence"/>
</dbReference>
<keyword evidence="1" id="KW-0812">Transmembrane</keyword>
<feature type="non-terminal residue" evidence="2">
    <location>
        <position position="109"/>
    </location>
</feature>
<name>A0A6L2Q0T3_COPFO</name>
<keyword evidence="3" id="KW-1185">Reference proteome</keyword>
<protein>
    <recommendedName>
        <fullName evidence="4">DDE Tnp4 domain-containing protein</fullName>
    </recommendedName>
</protein>
<organism evidence="2 3">
    <name type="scientific">Coptotermes formosanus</name>
    <name type="common">Formosan subterranean termite</name>
    <dbReference type="NCBI Taxonomy" id="36987"/>
    <lineage>
        <taxon>Eukaryota</taxon>
        <taxon>Metazoa</taxon>
        <taxon>Ecdysozoa</taxon>
        <taxon>Arthropoda</taxon>
        <taxon>Hexapoda</taxon>
        <taxon>Insecta</taxon>
        <taxon>Pterygota</taxon>
        <taxon>Neoptera</taxon>
        <taxon>Polyneoptera</taxon>
        <taxon>Dictyoptera</taxon>
        <taxon>Blattodea</taxon>
        <taxon>Blattoidea</taxon>
        <taxon>Termitoidae</taxon>
        <taxon>Rhinotermitidae</taxon>
        <taxon>Coptotermes</taxon>
    </lineage>
</organism>
<sequence length="109" mass="12481">MTSTDLEFDFHISRKSTPFIVKETCKAIWEVLSPKEMPFPNKETWLKIAQQFHQLTDFPKCLGAADGKHIRIICPPSSGSQYFNYKKYFSIVLLGVALALSHGLIIEYK</sequence>